<dbReference type="SMART" id="SM01079">
    <property type="entry name" value="CHASE"/>
    <property type="match status" value="1"/>
</dbReference>
<dbReference type="InterPro" id="IPR043128">
    <property type="entry name" value="Rev_trsase/Diguanyl_cyclase"/>
</dbReference>
<dbReference type="GO" id="GO:0016020">
    <property type="term" value="C:membrane"/>
    <property type="evidence" value="ECO:0007669"/>
    <property type="project" value="UniProtKB-SubCell"/>
</dbReference>
<dbReference type="CDD" id="cd01948">
    <property type="entry name" value="EAL"/>
    <property type="match status" value="1"/>
</dbReference>
<proteinExistence type="predicted"/>
<dbReference type="Gene3D" id="3.30.450.40">
    <property type="match status" value="1"/>
</dbReference>
<dbReference type="PROSITE" id="PS50883">
    <property type="entry name" value="EAL"/>
    <property type="match status" value="1"/>
</dbReference>
<dbReference type="RefSeq" id="WP_088709506.1">
    <property type="nucleotide sequence ID" value="NZ_LSTO01000001.1"/>
</dbReference>
<dbReference type="FunFam" id="3.30.70.270:FF:000001">
    <property type="entry name" value="Diguanylate cyclase domain protein"/>
    <property type="match status" value="1"/>
</dbReference>
<gene>
    <name evidence="13" type="ORF">AYR66_27525</name>
</gene>
<dbReference type="FunFam" id="3.20.20.450:FF:000001">
    <property type="entry name" value="Cyclic di-GMP phosphodiesterase yahA"/>
    <property type="match status" value="1"/>
</dbReference>
<dbReference type="Pfam" id="PF13185">
    <property type="entry name" value="GAF_2"/>
    <property type="match status" value="1"/>
</dbReference>
<comment type="caution">
    <text evidence="13">The sequence shown here is derived from an EMBL/GenBank/DDBJ whole genome shotgun (WGS) entry which is preliminary data.</text>
</comment>
<accession>A0A254TPV8</accession>
<dbReference type="OrthoDB" id="9813903at2"/>
<dbReference type="InterPro" id="IPR000160">
    <property type="entry name" value="GGDEF_dom"/>
</dbReference>
<protein>
    <recommendedName>
        <fullName evidence="15">Diguanylate cyclase</fullName>
    </recommendedName>
</protein>
<dbReference type="SMART" id="SM00267">
    <property type="entry name" value="GGDEF"/>
    <property type="match status" value="1"/>
</dbReference>
<evidence type="ECO:0000256" key="3">
    <source>
        <dbReference type="ARBA" id="ARBA00022989"/>
    </source>
</evidence>
<feature type="domain" description="CHASE" evidence="10">
    <location>
        <begin position="119"/>
        <end position="210"/>
    </location>
</feature>
<dbReference type="SMART" id="SM00052">
    <property type="entry name" value="EAL"/>
    <property type="match status" value="1"/>
</dbReference>
<dbReference type="CDD" id="cd00130">
    <property type="entry name" value="PAS"/>
    <property type="match status" value="1"/>
</dbReference>
<dbReference type="InterPro" id="IPR042240">
    <property type="entry name" value="CHASE_sf"/>
</dbReference>
<evidence type="ECO:0000256" key="1">
    <source>
        <dbReference type="ARBA" id="ARBA00004370"/>
    </source>
</evidence>
<dbReference type="InterPro" id="IPR003018">
    <property type="entry name" value="GAF"/>
</dbReference>
<dbReference type="PROSITE" id="PS50839">
    <property type="entry name" value="CHASE"/>
    <property type="match status" value="1"/>
</dbReference>
<dbReference type="Proteomes" id="UP000197535">
    <property type="component" value="Unassembled WGS sequence"/>
</dbReference>
<dbReference type="InterPro" id="IPR000014">
    <property type="entry name" value="PAS"/>
</dbReference>
<dbReference type="EMBL" id="LSTO01000001">
    <property type="protein sequence ID" value="OWW22693.1"/>
    <property type="molecule type" value="Genomic_DNA"/>
</dbReference>
<keyword evidence="2 7" id="KW-0812">Transmembrane</keyword>
<keyword evidence="3 7" id="KW-1133">Transmembrane helix</keyword>
<dbReference type="PROSITE" id="PS50112">
    <property type="entry name" value="PAS"/>
    <property type="match status" value="1"/>
</dbReference>
<dbReference type="NCBIfam" id="TIGR00229">
    <property type="entry name" value="sensory_box"/>
    <property type="match status" value="1"/>
</dbReference>
<evidence type="ECO:0000256" key="2">
    <source>
        <dbReference type="ARBA" id="ARBA00022692"/>
    </source>
</evidence>
<evidence type="ECO:0000259" key="8">
    <source>
        <dbReference type="PROSITE" id="PS50112"/>
    </source>
</evidence>
<comment type="subcellular location">
    <subcellularLocation>
        <location evidence="1">Membrane</location>
    </subcellularLocation>
</comment>
<dbReference type="Pfam" id="PF03924">
    <property type="entry name" value="CHASE"/>
    <property type="match status" value="1"/>
</dbReference>
<dbReference type="SUPFAM" id="SSF141868">
    <property type="entry name" value="EAL domain-like"/>
    <property type="match status" value="1"/>
</dbReference>
<reference evidence="13 14" key="1">
    <citation type="submission" date="2016-02" db="EMBL/GenBank/DDBJ databases">
        <authorList>
            <person name="Wen L."/>
            <person name="He K."/>
            <person name="Yang H."/>
        </authorList>
    </citation>
    <scope>NUCLEOTIDE SEQUENCE [LARGE SCALE GENOMIC DNA]</scope>
    <source>
        <strain evidence="13 14">TSA40</strain>
    </source>
</reference>
<evidence type="ECO:0000256" key="6">
    <source>
        <dbReference type="SAM" id="Coils"/>
    </source>
</evidence>
<dbReference type="InterPro" id="IPR001610">
    <property type="entry name" value="PAC"/>
</dbReference>
<dbReference type="Gene3D" id="3.30.70.270">
    <property type="match status" value="1"/>
</dbReference>
<dbReference type="GO" id="GO:0071732">
    <property type="term" value="P:cellular response to nitric oxide"/>
    <property type="evidence" value="ECO:0007669"/>
    <property type="project" value="UniProtKB-ARBA"/>
</dbReference>
<dbReference type="AlphaFoldDB" id="A0A254TPV8"/>
<evidence type="ECO:0000256" key="4">
    <source>
        <dbReference type="ARBA" id="ARBA00023136"/>
    </source>
</evidence>
<evidence type="ECO:0000259" key="11">
    <source>
        <dbReference type="PROSITE" id="PS50883"/>
    </source>
</evidence>
<evidence type="ECO:0000313" key="13">
    <source>
        <dbReference type="EMBL" id="OWW22693.1"/>
    </source>
</evidence>
<dbReference type="SUPFAM" id="SSF55073">
    <property type="entry name" value="Nucleotide cyclase"/>
    <property type="match status" value="1"/>
</dbReference>
<dbReference type="InterPro" id="IPR006189">
    <property type="entry name" value="CHASE_dom"/>
</dbReference>
<dbReference type="InterPro" id="IPR000700">
    <property type="entry name" value="PAS-assoc_C"/>
</dbReference>
<dbReference type="PROSITE" id="PS50887">
    <property type="entry name" value="GGDEF"/>
    <property type="match status" value="1"/>
</dbReference>
<dbReference type="InterPro" id="IPR029016">
    <property type="entry name" value="GAF-like_dom_sf"/>
</dbReference>
<dbReference type="InterPro" id="IPR035965">
    <property type="entry name" value="PAS-like_dom_sf"/>
</dbReference>
<evidence type="ECO:0000256" key="5">
    <source>
        <dbReference type="ARBA" id="ARBA00051114"/>
    </source>
</evidence>
<dbReference type="InterPro" id="IPR052155">
    <property type="entry name" value="Biofilm_reg_signaling"/>
</dbReference>
<dbReference type="Pfam" id="PF13426">
    <property type="entry name" value="PAS_9"/>
    <property type="match status" value="1"/>
</dbReference>
<keyword evidence="14" id="KW-1185">Reference proteome</keyword>
<dbReference type="InterPro" id="IPR001633">
    <property type="entry name" value="EAL_dom"/>
</dbReference>
<dbReference type="GO" id="GO:0071111">
    <property type="term" value="F:cyclic-guanylate-specific phosphodiesterase activity"/>
    <property type="evidence" value="ECO:0007669"/>
    <property type="project" value="UniProtKB-EC"/>
</dbReference>
<evidence type="ECO:0000259" key="12">
    <source>
        <dbReference type="PROSITE" id="PS50887"/>
    </source>
</evidence>
<organism evidence="13 14">
    <name type="scientific">Noviherbaspirillum denitrificans</name>
    <dbReference type="NCBI Taxonomy" id="1968433"/>
    <lineage>
        <taxon>Bacteria</taxon>
        <taxon>Pseudomonadati</taxon>
        <taxon>Pseudomonadota</taxon>
        <taxon>Betaproteobacteria</taxon>
        <taxon>Burkholderiales</taxon>
        <taxon>Oxalobacteraceae</taxon>
        <taxon>Noviherbaspirillum</taxon>
    </lineage>
</organism>
<dbReference type="PROSITE" id="PS50113">
    <property type="entry name" value="PAC"/>
    <property type="match status" value="1"/>
</dbReference>
<feature type="transmembrane region" description="Helical" evidence="7">
    <location>
        <begin position="20"/>
        <end position="44"/>
    </location>
</feature>
<feature type="domain" description="GGDEF" evidence="12">
    <location>
        <begin position="665"/>
        <end position="798"/>
    </location>
</feature>
<dbReference type="InterPro" id="IPR029787">
    <property type="entry name" value="Nucleotide_cyclase"/>
</dbReference>
<dbReference type="Gene3D" id="3.30.450.20">
    <property type="entry name" value="PAS domain"/>
    <property type="match status" value="1"/>
</dbReference>
<feature type="coiled-coil region" evidence="6">
    <location>
        <begin position="479"/>
        <end position="522"/>
    </location>
</feature>
<feature type="domain" description="PAS" evidence="8">
    <location>
        <begin position="508"/>
        <end position="576"/>
    </location>
</feature>
<evidence type="ECO:0008006" key="15">
    <source>
        <dbReference type="Google" id="ProtNLM"/>
    </source>
</evidence>
<comment type="catalytic activity">
    <reaction evidence="5">
        <text>3',3'-c-di-GMP + H2O = 5'-phosphoguanylyl(3'-&gt;5')guanosine + H(+)</text>
        <dbReference type="Rhea" id="RHEA:24902"/>
        <dbReference type="ChEBI" id="CHEBI:15377"/>
        <dbReference type="ChEBI" id="CHEBI:15378"/>
        <dbReference type="ChEBI" id="CHEBI:58754"/>
        <dbReference type="ChEBI" id="CHEBI:58805"/>
        <dbReference type="EC" id="3.1.4.52"/>
    </reaction>
    <physiologicalReaction direction="left-to-right" evidence="5">
        <dbReference type="Rhea" id="RHEA:24903"/>
    </physiologicalReaction>
</comment>
<keyword evidence="6" id="KW-0175">Coiled coil</keyword>
<dbReference type="Gene3D" id="3.30.450.350">
    <property type="entry name" value="CHASE domain"/>
    <property type="match status" value="1"/>
</dbReference>
<dbReference type="Gene3D" id="3.20.20.450">
    <property type="entry name" value="EAL domain"/>
    <property type="match status" value="1"/>
</dbReference>
<dbReference type="Pfam" id="PF00990">
    <property type="entry name" value="GGDEF"/>
    <property type="match status" value="1"/>
</dbReference>
<name>A0A254TPV8_9BURK</name>
<dbReference type="SUPFAM" id="SSF55785">
    <property type="entry name" value="PYP-like sensor domain (PAS domain)"/>
    <property type="match status" value="1"/>
</dbReference>
<dbReference type="PANTHER" id="PTHR44757:SF2">
    <property type="entry name" value="BIOFILM ARCHITECTURE MAINTENANCE PROTEIN MBAA"/>
    <property type="match status" value="1"/>
</dbReference>
<feature type="domain" description="EAL" evidence="11">
    <location>
        <begin position="807"/>
        <end position="1060"/>
    </location>
</feature>
<evidence type="ECO:0000259" key="9">
    <source>
        <dbReference type="PROSITE" id="PS50113"/>
    </source>
</evidence>
<dbReference type="SMART" id="SM00091">
    <property type="entry name" value="PAS"/>
    <property type="match status" value="1"/>
</dbReference>
<evidence type="ECO:0000256" key="7">
    <source>
        <dbReference type="SAM" id="Phobius"/>
    </source>
</evidence>
<dbReference type="SMART" id="SM00086">
    <property type="entry name" value="PAC"/>
    <property type="match status" value="1"/>
</dbReference>
<dbReference type="Pfam" id="PF00563">
    <property type="entry name" value="EAL"/>
    <property type="match status" value="1"/>
</dbReference>
<sequence>MNGIVTALMGQTRDESKLRFRLRLFTALSFVIALLLGIAFHSMYSHLHVVRQHKEAEILAGNHVAALQERLNHCLSGTYALASVLRQNGGNINNFDALATEMLQMYGGISSLQLAKGGVVSHVVPFVGNAQIIGHDLLKDPNRNKEAFLAIETRRLTLAGPLELLQGGQAVIGRLPIYMHGSDDQEQFWGFATAVIGVAELIERSGLAELGKAGYEYELSHVRSTTGESRVFARSGTAPLEDPVVRAIDVPNGKWYLSIAPTDGWLEASLSLVLTAIVLLASLLVSMFTHATFKQPLLLRREVAERTQDLAEANRTLTNEIAERERAQNDLAHINRMYSVLSHTNAAIVRITDRETLLDEICHVAVELGGFPLARIAMLDPVTGGWSWVAKCGKDATLPECDEAIHACLSAKFDALNGAIFKVCSSNIQNHPHWSAICPQSESAGFKAHVFLQLRIGDRVAGMFSLYANEPDYFDDAQLRLLEEMTEDVSFALENMEREAQRKKTEDNLRKLSRAVEQSANAVVITDRFGIIEYVNPWFTRITDYTADEVIGKTPRILKSGETHPETYKRLWETIQSGKEWTGELHNTKKNGEMYWCLEVISPLKDEQGNITHFVAVTEDISERKQTEQTIRHLAFHDPLTGLPNRRLFNDRLHQAAAMRHRKDNAFALMLLDLDRFKTVNDTLGHEIGDALLKAVAARLLNSCRQGDTLARMGGDEFALIALEIHQPEDMARMAEKLLDVLKEPFHLFGHELYVTTSIGVTLYPNDASDADALIKNADIALYKAKDLGRNNFQFFTDDMNAAMMQRLRLESAMRWAIERNEFMLHYQPQVDVITGKIRGTEALIRWRHPEFGMISPAQFIPLAEETGMIVQIGDWILRTACAQAKAWQVAGLPMRVAVNLSARQFHQGDLAETIAEILEQHDLPPSLLEVELTEGILMDDTSQTASVLDKLHGMGVQISIDDFGTGYSSLSYLKRLPIQILKIDQSFVRDIHTDPDDRAIVTAVIALAHSMKLRVVAEGVETPEQLAFLKEYDCDMMQGYLFSRPVSGDDVLSLLENDTRLKNEVAEQMKETQ</sequence>
<evidence type="ECO:0000259" key="10">
    <source>
        <dbReference type="PROSITE" id="PS50839"/>
    </source>
</evidence>
<dbReference type="SUPFAM" id="SSF55781">
    <property type="entry name" value="GAF domain-like"/>
    <property type="match status" value="1"/>
</dbReference>
<keyword evidence="4 7" id="KW-0472">Membrane</keyword>
<evidence type="ECO:0000313" key="14">
    <source>
        <dbReference type="Proteomes" id="UP000197535"/>
    </source>
</evidence>
<dbReference type="PANTHER" id="PTHR44757">
    <property type="entry name" value="DIGUANYLATE CYCLASE DGCP"/>
    <property type="match status" value="1"/>
</dbReference>
<feature type="domain" description="PAC" evidence="9">
    <location>
        <begin position="581"/>
        <end position="633"/>
    </location>
</feature>
<dbReference type="NCBIfam" id="TIGR00254">
    <property type="entry name" value="GGDEF"/>
    <property type="match status" value="1"/>
</dbReference>
<dbReference type="InterPro" id="IPR035919">
    <property type="entry name" value="EAL_sf"/>
</dbReference>
<dbReference type="CDD" id="cd01949">
    <property type="entry name" value="GGDEF"/>
    <property type="match status" value="1"/>
</dbReference>
<dbReference type="GO" id="GO:0007165">
    <property type="term" value="P:signal transduction"/>
    <property type="evidence" value="ECO:0007669"/>
    <property type="project" value="UniProtKB-ARBA"/>
</dbReference>